<accession>A0A8H6CK97</accession>
<evidence type="ECO:0000313" key="3">
    <source>
        <dbReference type="Proteomes" id="UP000593566"/>
    </source>
</evidence>
<dbReference type="Pfam" id="PF01636">
    <property type="entry name" value="APH"/>
    <property type="match status" value="1"/>
</dbReference>
<organism evidence="2 3">
    <name type="scientific">Letharia lupina</name>
    <dbReference type="NCBI Taxonomy" id="560253"/>
    <lineage>
        <taxon>Eukaryota</taxon>
        <taxon>Fungi</taxon>
        <taxon>Dikarya</taxon>
        <taxon>Ascomycota</taxon>
        <taxon>Pezizomycotina</taxon>
        <taxon>Lecanoromycetes</taxon>
        <taxon>OSLEUM clade</taxon>
        <taxon>Lecanoromycetidae</taxon>
        <taxon>Lecanorales</taxon>
        <taxon>Lecanorineae</taxon>
        <taxon>Parmeliaceae</taxon>
        <taxon>Letharia</taxon>
    </lineage>
</organism>
<dbReference type="InterPro" id="IPR011009">
    <property type="entry name" value="Kinase-like_dom_sf"/>
</dbReference>
<evidence type="ECO:0000259" key="1">
    <source>
        <dbReference type="Pfam" id="PF01636"/>
    </source>
</evidence>
<dbReference type="Proteomes" id="UP000593566">
    <property type="component" value="Unassembled WGS sequence"/>
</dbReference>
<dbReference type="EMBL" id="JACCJB010000008">
    <property type="protein sequence ID" value="KAF6225088.1"/>
    <property type="molecule type" value="Genomic_DNA"/>
</dbReference>
<comment type="caution">
    <text evidence="2">The sequence shown here is derived from an EMBL/GenBank/DDBJ whole genome shotgun (WGS) entry which is preliminary data.</text>
</comment>
<dbReference type="GeneID" id="59338675"/>
<dbReference type="InterPro" id="IPR002575">
    <property type="entry name" value="Aminoglycoside_PTrfase"/>
</dbReference>
<reference evidence="2 3" key="1">
    <citation type="journal article" date="2020" name="Genomics">
        <title>Complete, high-quality genomes from long-read metagenomic sequencing of two wolf lichen thalli reveals enigmatic genome architecture.</title>
        <authorList>
            <person name="McKenzie S.K."/>
            <person name="Walston R.F."/>
            <person name="Allen J.L."/>
        </authorList>
    </citation>
    <scope>NUCLEOTIDE SEQUENCE [LARGE SCALE GENOMIC DNA]</scope>
    <source>
        <strain evidence="2">WasteWater1</strain>
    </source>
</reference>
<dbReference type="RefSeq" id="XP_037153955.1">
    <property type="nucleotide sequence ID" value="XM_037301138.1"/>
</dbReference>
<protein>
    <recommendedName>
        <fullName evidence="1">Aminoglycoside phosphotransferase domain-containing protein</fullName>
    </recommendedName>
</protein>
<feature type="domain" description="Aminoglycoside phosphotransferase" evidence="1">
    <location>
        <begin position="74"/>
        <end position="307"/>
    </location>
</feature>
<dbReference type="InterPro" id="IPR051678">
    <property type="entry name" value="AGP_Transferase"/>
</dbReference>
<dbReference type="AlphaFoldDB" id="A0A8H6CK97"/>
<evidence type="ECO:0000313" key="2">
    <source>
        <dbReference type="EMBL" id="KAF6225088.1"/>
    </source>
</evidence>
<dbReference type="Gene3D" id="3.90.1200.10">
    <property type="match status" value="1"/>
</dbReference>
<name>A0A8H6CK97_9LECA</name>
<proteinExistence type="predicted"/>
<dbReference type="PANTHER" id="PTHR21310">
    <property type="entry name" value="AMINOGLYCOSIDE PHOSPHOTRANSFERASE-RELATED-RELATED"/>
    <property type="match status" value="1"/>
</dbReference>
<dbReference type="SUPFAM" id="SSF56112">
    <property type="entry name" value="Protein kinase-like (PK-like)"/>
    <property type="match status" value="1"/>
</dbReference>
<sequence length="417" mass="46857">MTDKANFRGYKWEGILPFYRSEETHAFRDSINWNALCQYASKLNKNEPCTMDPQTTMGGRNLVRIIKFENNTRWIARLRITTSDAIANGAFALTLQEEVDCMQLVKERTSIPVPTVFGYIANPQNDIGASFMLIECLLGNTAISLECEEPMTSQQRTAFYAEMARIQTEMSSLTFPKIGTIIRLHNGTYDIGPLPGLGGPFDTATEYLEAWAGSAKFPNLEDVRVSCNRQAGGKIVDNKEVEQKISKLEASILTFPSRLKKLAAKIPLRNDGPFPLIHSDFASWNVLVDDDYNVVGVIDWEYSHTGPWEMVHFAMGFMPTPAPMSPSEWYDSAGMPLKENLKKTFKEMEEYVDVVRQVEQAKALSPTLSAVLSDRAGQDLAYAMRLYTIDGKRGYYSKILDVHHERWGGGNKDSEAA</sequence>
<gene>
    <name evidence="2" type="ORF">HO133_010283</name>
</gene>
<dbReference type="PANTHER" id="PTHR21310:SF37">
    <property type="entry name" value="AMINOGLYCOSIDE PHOSPHOTRANSFERASE DOMAIN-CONTAINING PROTEIN"/>
    <property type="match status" value="1"/>
</dbReference>
<keyword evidence="3" id="KW-1185">Reference proteome</keyword>